<evidence type="ECO:0000256" key="1">
    <source>
        <dbReference type="ARBA" id="ARBA00004301"/>
    </source>
</evidence>
<sequence>MNYQQLGEHTMSIFKNMFSSADKCVASVITGLLSIFAPVWVPITAVGILILLDAIYGYKVSKKYGHPKIESHKAWKTIWKTRDAAVAITSASIIDLLVVTSINLHAVEVVAGMIALVEFWSLLESFSDLYPKWKIWKILKKVIKAKGEKYLDISLDKELPDDSNTELVS</sequence>
<comment type="subcellular location">
    <subcellularLocation>
        <location evidence="1">Host membrane</location>
        <topology evidence="1">Multi-pass membrane protein</topology>
    </subcellularLocation>
</comment>
<accession>A0A7M1RQX7</accession>
<organism evidence="6 7">
    <name type="scientific">uncultured phage cr53_1</name>
    <dbReference type="NCBI Taxonomy" id="2772080"/>
    <lineage>
        <taxon>Viruses</taxon>
        <taxon>Duplodnaviria</taxon>
        <taxon>Heunggongvirae</taxon>
        <taxon>Uroviricota</taxon>
        <taxon>Caudoviricetes</taxon>
        <taxon>Crassvirales</taxon>
        <taxon>Suoliviridae</taxon>
        <taxon>Loutivirinae</taxon>
        <taxon>Blohavirus</taxon>
        <taxon>Blohavirus americanus</taxon>
    </lineage>
</organism>
<keyword evidence="4 5" id="KW-0472">Membrane</keyword>
<evidence type="ECO:0000256" key="5">
    <source>
        <dbReference type="SAM" id="Phobius"/>
    </source>
</evidence>
<feature type="transmembrane region" description="Helical" evidence="5">
    <location>
        <begin position="39"/>
        <end position="58"/>
    </location>
</feature>
<dbReference type="Pfam" id="PF05105">
    <property type="entry name" value="Phage_holin_4_1"/>
    <property type="match status" value="1"/>
</dbReference>
<proteinExistence type="predicted"/>
<name>A0A7M1RQX7_9CAUD</name>
<dbReference type="EMBL" id="MT774396">
    <property type="protein sequence ID" value="QOR56753.1"/>
    <property type="molecule type" value="Genomic_DNA"/>
</dbReference>
<dbReference type="KEGG" id="vg:65130670"/>
<dbReference type="RefSeq" id="YP_010112205.1">
    <property type="nucleotide sequence ID" value="NC_055889.1"/>
</dbReference>
<protein>
    <submittedName>
        <fullName evidence="6">Holin</fullName>
    </submittedName>
</protein>
<reference evidence="6 7" key="1">
    <citation type="submission" date="2020-07" db="EMBL/GenBank/DDBJ databases">
        <title>Taxonomic proposal: Crassvirales, a new order of highly abundant and diverse bacterial viruses.</title>
        <authorList>
            <person name="Shkoporov A.N."/>
            <person name="Stockdale S.R."/>
            <person name="Guerin E."/>
            <person name="Ross R.P."/>
            <person name="Hill C."/>
        </authorList>
    </citation>
    <scope>NUCLEOTIDE SEQUENCE [LARGE SCALE GENOMIC DNA]</scope>
</reference>
<evidence type="ECO:0000256" key="4">
    <source>
        <dbReference type="ARBA" id="ARBA00023136"/>
    </source>
</evidence>
<keyword evidence="2 5" id="KW-0812">Transmembrane</keyword>
<evidence type="ECO:0000313" key="6">
    <source>
        <dbReference type="EMBL" id="QOR56753.1"/>
    </source>
</evidence>
<dbReference type="Proteomes" id="UP000593713">
    <property type="component" value="Segment"/>
</dbReference>
<dbReference type="InterPro" id="IPR006480">
    <property type="entry name" value="Phage_holin_4_1"/>
</dbReference>
<keyword evidence="3 5" id="KW-1133">Transmembrane helix</keyword>
<dbReference type="GO" id="GO:0033644">
    <property type="term" value="C:host cell membrane"/>
    <property type="evidence" value="ECO:0007669"/>
    <property type="project" value="UniProtKB-SubCell"/>
</dbReference>
<evidence type="ECO:0000256" key="2">
    <source>
        <dbReference type="ARBA" id="ARBA00022692"/>
    </source>
</evidence>
<evidence type="ECO:0000313" key="7">
    <source>
        <dbReference type="Proteomes" id="UP000593713"/>
    </source>
</evidence>
<keyword evidence="7" id="KW-1185">Reference proteome</keyword>
<evidence type="ECO:0000256" key="3">
    <source>
        <dbReference type="ARBA" id="ARBA00022989"/>
    </source>
</evidence>
<dbReference type="GeneID" id="65130670"/>